<protein>
    <submittedName>
        <fullName evidence="2">Uncharacterized protein</fullName>
    </submittedName>
</protein>
<name>A0A974XK38_9GAMM</name>
<proteinExistence type="predicted"/>
<keyword evidence="3" id="KW-1185">Reference proteome</keyword>
<evidence type="ECO:0000313" key="3">
    <source>
        <dbReference type="Proteomes" id="UP000663281"/>
    </source>
</evidence>
<gene>
    <name evidence="2" type="ORF">JYB88_17165</name>
</gene>
<dbReference type="EMBL" id="CP071504">
    <property type="protein sequence ID" value="QSX29887.1"/>
    <property type="molecule type" value="Genomic_DNA"/>
</dbReference>
<accession>A0A974XK38</accession>
<dbReference type="Proteomes" id="UP000663281">
    <property type="component" value="Chromosome"/>
</dbReference>
<feature type="signal peptide" evidence="1">
    <location>
        <begin position="1"/>
        <end position="27"/>
    </location>
</feature>
<dbReference type="RefSeq" id="WP_207324912.1">
    <property type="nucleotide sequence ID" value="NZ_CP071504.1"/>
</dbReference>
<dbReference type="AlphaFoldDB" id="A0A974XK38"/>
<evidence type="ECO:0000256" key="1">
    <source>
        <dbReference type="SAM" id="SignalP"/>
    </source>
</evidence>
<sequence length="255" mass="28974">MWRKTLNTICKPALLLALLLAPLGLSAREYSQQDFIEAFSSQNVYKVRRASDALQFEGMGEPAIFANIATELAKLTETQESMGKQELQLSAWLMRALAYSGDPKFQNLLQEYTGKHNHKKLRQYAKDALSSFKQQQLWQPIINNRAHWDQQLSPRINALANGLRSGHLELMREAARTITADAIHHPFLLKLLSGELARQHYLSDEGLSVDTYAWMAKALASSGEAEYEPQLRAMADGKLPKSLRKYIKGYLKTYY</sequence>
<evidence type="ECO:0000313" key="2">
    <source>
        <dbReference type="EMBL" id="QSX29887.1"/>
    </source>
</evidence>
<organism evidence="2 3">
    <name type="scientific">Shewanella cyperi</name>
    <dbReference type="NCBI Taxonomy" id="2814292"/>
    <lineage>
        <taxon>Bacteria</taxon>
        <taxon>Pseudomonadati</taxon>
        <taxon>Pseudomonadota</taxon>
        <taxon>Gammaproteobacteria</taxon>
        <taxon>Alteromonadales</taxon>
        <taxon>Shewanellaceae</taxon>
        <taxon>Shewanella</taxon>
    </lineage>
</organism>
<reference evidence="2 3" key="1">
    <citation type="submission" date="2021-03" db="EMBL/GenBank/DDBJ databases">
        <title>Novel species identification of genus Shewanella.</title>
        <authorList>
            <person name="Liu G."/>
            <person name="Zhang Q."/>
        </authorList>
    </citation>
    <scope>NUCLEOTIDE SEQUENCE [LARGE SCALE GENOMIC DNA]</scope>
    <source>
        <strain evidence="2 3">FJAT-53726</strain>
    </source>
</reference>
<dbReference type="KEGG" id="scyp:JYB88_17165"/>
<keyword evidence="1" id="KW-0732">Signal</keyword>
<feature type="chain" id="PRO_5037101975" evidence="1">
    <location>
        <begin position="28"/>
        <end position="255"/>
    </location>
</feature>